<sequence length="586" mass="61867">MADRSVADLVVERLRAWRVPRAFGYPGAAIAPLVAALDAAGGDPDFIPARHEETAAFMATGHAKFTGEIGVCLATQGPAAVHLLNGLYDAKLDSKPVVAIVGEDVTGPLGGAHEEIGLSRLFGDVCNQFVRYGRSPDQVPVLLDQAFRTAAATRSPTCVVLPHALQLAAVPDLLPQTAGVMSATPGEPLARVLPHDADLDAAAALLGTGQRLAILVGQGAHGAADEIVALADRLSAGVATSLLGKPVLDERLPFHTGVLGEVGTTAAAQLMGGCDTLLMVGTNDPWTDWFPMPGQVRTIQIDIDGRRIGTRYPVDVPLVGDAAETLRALLARVPHRPNPQWRSVVESSVDRWRDAAAERAAAPAEPINPQLVLQELSARLPRDGSVAVDVGSVIYWYARHLQLPPGVRAQLCGTLGSMGCALPYAVAAKLARPDEPVIALLGDGAMQLNGLAELITVAHHWQEWRDPRLVVLVLNNRDQSGMGGGRPPGAFADRRPDVPYAGWARLLGLHGVRVDRPDLIGPAWDEVLAADRPSVLEAVVDPAVALDPPEPALADLRGLFADGDAARRVRERVLETGTAVEAEDLV</sequence>
<evidence type="ECO:0000256" key="3">
    <source>
        <dbReference type="RuleBase" id="RU362132"/>
    </source>
</evidence>
<dbReference type="InterPro" id="IPR000399">
    <property type="entry name" value="TPP-bd_CS"/>
</dbReference>
<dbReference type="RefSeq" id="WP_313721546.1">
    <property type="nucleotide sequence ID" value="NZ_CP134876.1"/>
</dbReference>
<evidence type="ECO:0000256" key="2">
    <source>
        <dbReference type="ARBA" id="ARBA00023052"/>
    </source>
</evidence>
<evidence type="ECO:0000259" key="4">
    <source>
        <dbReference type="Pfam" id="PF00205"/>
    </source>
</evidence>
<gene>
    <name evidence="7" type="ORF">RMN56_31740</name>
</gene>
<dbReference type="Pfam" id="PF02775">
    <property type="entry name" value="TPP_enzyme_C"/>
    <property type="match status" value="1"/>
</dbReference>
<reference evidence="7 8" key="1">
    <citation type="submission" date="2023-09" db="EMBL/GenBank/DDBJ databases">
        <title>Micromonospora halotolerans DSM 45598 genome sequence.</title>
        <authorList>
            <person name="Mo P."/>
        </authorList>
    </citation>
    <scope>NUCLEOTIDE SEQUENCE [LARGE SCALE GENOMIC DNA]</scope>
    <source>
        <strain evidence="7 8">DSM 45598</strain>
    </source>
</reference>
<dbReference type="Gene3D" id="3.40.50.970">
    <property type="match status" value="2"/>
</dbReference>
<proteinExistence type="inferred from homology"/>
<feature type="domain" description="Thiamine pyrophosphate enzyme TPP-binding" evidence="5">
    <location>
        <begin position="389"/>
        <end position="537"/>
    </location>
</feature>
<dbReference type="InterPro" id="IPR029035">
    <property type="entry name" value="DHS-like_NAD/FAD-binding_dom"/>
</dbReference>
<dbReference type="InterPro" id="IPR011766">
    <property type="entry name" value="TPP_enzyme_TPP-bd"/>
</dbReference>
<protein>
    <submittedName>
        <fullName evidence="7">Thiamine pyrophosphate-binding protein</fullName>
    </submittedName>
</protein>
<dbReference type="SUPFAM" id="SSF52518">
    <property type="entry name" value="Thiamin diphosphate-binding fold (THDP-binding)"/>
    <property type="match status" value="2"/>
</dbReference>
<evidence type="ECO:0000313" key="7">
    <source>
        <dbReference type="EMBL" id="WNM39621.1"/>
    </source>
</evidence>
<evidence type="ECO:0000256" key="1">
    <source>
        <dbReference type="ARBA" id="ARBA00007812"/>
    </source>
</evidence>
<dbReference type="EMBL" id="CP134876">
    <property type="protein sequence ID" value="WNM39621.1"/>
    <property type="molecule type" value="Genomic_DNA"/>
</dbReference>
<keyword evidence="8" id="KW-1185">Reference proteome</keyword>
<dbReference type="PANTHER" id="PTHR42981">
    <property type="entry name" value="PYRUVATE DEHYDROGENASE [UBIQUINONE]"/>
    <property type="match status" value="1"/>
</dbReference>
<comment type="similarity">
    <text evidence="1 3">Belongs to the TPP enzyme family.</text>
</comment>
<evidence type="ECO:0000259" key="5">
    <source>
        <dbReference type="Pfam" id="PF02775"/>
    </source>
</evidence>
<dbReference type="Proteomes" id="UP001303001">
    <property type="component" value="Chromosome"/>
</dbReference>
<dbReference type="Pfam" id="PF00205">
    <property type="entry name" value="TPP_enzyme_M"/>
    <property type="match status" value="1"/>
</dbReference>
<dbReference type="SUPFAM" id="SSF52467">
    <property type="entry name" value="DHS-like NAD/FAD-binding domain"/>
    <property type="match status" value="1"/>
</dbReference>
<feature type="domain" description="Thiamine pyrophosphate enzyme N-terminal TPP-binding" evidence="6">
    <location>
        <begin position="5"/>
        <end position="106"/>
    </location>
</feature>
<dbReference type="InterPro" id="IPR029061">
    <property type="entry name" value="THDP-binding"/>
</dbReference>
<dbReference type="PROSITE" id="PS00187">
    <property type="entry name" value="TPP_ENZYMES"/>
    <property type="match status" value="1"/>
</dbReference>
<keyword evidence="2 3" id="KW-0786">Thiamine pyrophosphate</keyword>
<dbReference type="InterPro" id="IPR012001">
    <property type="entry name" value="Thiamin_PyroP_enz_TPP-bd_dom"/>
</dbReference>
<dbReference type="Gene3D" id="3.40.50.1220">
    <property type="entry name" value="TPP-binding domain"/>
    <property type="match status" value="1"/>
</dbReference>
<evidence type="ECO:0000259" key="6">
    <source>
        <dbReference type="Pfam" id="PF02776"/>
    </source>
</evidence>
<evidence type="ECO:0000313" key="8">
    <source>
        <dbReference type="Proteomes" id="UP001303001"/>
    </source>
</evidence>
<dbReference type="InterPro" id="IPR047211">
    <property type="entry name" value="POXB-like"/>
</dbReference>
<organism evidence="7 8">
    <name type="scientific">Micromonospora halotolerans</name>
    <dbReference type="NCBI Taxonomy" id="709879"/>
    <lineage>
        <taxon>Bacteria</taxon>
        <taxon>Bacillati</taxon>
        <taxon>Actinomycetota</taxon>
        <taxon>Actinomycetes</taxon>
        <taxon>Micromonosporales</taxon>
        <taxon>Micromonosporaceae</taxon>
        <taxon>Micromonospora</taxon>
    </lineage>
</organism>
<name>A0ABY9ZZ02_9ACTN</name>
<dbReference type="InterPro" id="IPR012000">
    <property type="entry name" value="Thiamin_PyroP_enz_cen_dom"/>
</dbReference>
<dbReference type="PANTHER" id="PTHR42981:SF2">
    <property type="entry name" value="PYRUVATE DEHYDROGENASE [UBIQUINONE]"/>
    <property type="match status" value="1"/>
</dbReference>
<accession>A0ABY9ZZ02</accession>
<feature type="domain" description="Thiamine pyrophosphate enzyme central" evidence="4">
    <location>
        <begin position="199"/>
        <end position="329"/>
    </location>
</feature>
<dbReference type="Pfam" id="PF02776">
    <property type="entry name" value="TPP_enzyme_N"/>
    <property type="match status" value="1"/>
</dbReference>